<keyword evidence="6 10" id="KW-0812">Transmembrane</keyword>
<dbReference type="GO" id="GO:0042910">
    <property type="term" value="F:xenobiotic transmembrane transporter activity"/>
    <property type="evidence" value="ECO:0007669"/>
    <property type="project" value="InterPro"/>
</dbReference>
<evidence type="ECO:0000313" key="12">
    <source>
        <dbReference type="Proteomes" id="UP000005835"/>
    </source>
</evidence>
<dbReference type="eggNOG" id="COG0534">
    <property type="taxonomic scope" value="Bacteria"/>
</dbReference>
<dbReference type="GO" id="GO:0005886">
    <property type="term" value="C:plasma membrane"/>
    <property type="evidence" value="ECO:0007669"/>
    <property type="project" value="UniProtKB-SubCell"/>
</dbReference>
<dbReference type="CDD" id="cd13143">
    <property type="entry name" value="MATE_MepA_like"/>
    <property type="match status" value="1"/>
</dbReference>
<dbReference type="Pfam" id="PF01554">
    <property type="entry name" value="MatE"/>
    <property type="match status" value="2"/>
</dbReference>
<feature type="transmembrane region" description="Helical" evidence="10">
    <location>
        <begin position="255"/>
        <end position="272"/>
    </location>
</feature>
<dbReference type="InterPro" id="IPR051327">
    <property type="entry name" value="MATE_MepA_subfamily"/>
</dbReference>
<dbReference type="EMBL" id="ADMG01000047">
    <property type="protein sequence ID" value="EKB30272.1"/>
    <property type="molecule type" value="Genomic_DNA"/>
</dbReference>
<feature type="transmembrane region" description="Helical" evidence="10">
    <location>
        <begin position="323"/>
        <end position="346"/>
    </location>
</feature>
<protein>
    <recommendedName>
        <fullName evidence="3">Multidrug export protein MepA</fullName>
    </recommendedName>
</protein>
<dbReference type="GO" id="GO:0015297">
    <property type="term" value="F:antiporter activity"/>
    <property type="evidence" value="ECO:0007669"/>
    <property type="project" value="InterPro"/>
</dbReference>
<dbReference type="PIRSF" id="PIRSF006603">
    <property type="entry name" value="DinF"/>
    <property type="match status" value="1"/>
</dbReference>
<dbReference type="PANTHER" id="PTHR43823">
    <property type="entry name" value="SPORULATION PROTEIN YKVU"/>
    <property type="match status" value="1"/>
</dbReference>
<feature type="transmembrane region" description="Helical" evidence="10">
    <location>
        <begin position="278"/>
        <end position="302"/>
    </location>
</feature>
<dbReference type="PATRIC" id="fig|742823.3.peg.2105"/>
<dbReference type="NCBIfam" id="TIGR00797">
    <property type="entry name" value="matE"/>
    <property type="match status" value="1"/>
</dbReference>
<dbReference type="AlphaFoldDB" id="K1JRI3"/>
<feature type="transmembrane region" description="Helical" evidence="10">
    <location>
        <begin position="205"/>
        <end position="223"/>
    </location>
</feature>
<keyword evidence="8 10" id="KW-0472">Membrane</keyword>
<feature type="transmembrane region" description="Helical" evidence="10">
    <location>
        <begin position="21"/>
        <end position="43"/>
    </location>
</feature>
<evidence type="ECO:0000256" key="4">
    <source>
        <dbReference type="ARBA" id="ARBA00022448"/>
    </source>
</evidence>
<dbReference type="HOGENOM" id="CLU_012893_0_1_4"/>
<gene>
    <name evidence="11" type="ORF">HMPREF9465_02098</name>
</gene>
<feature type="transmembrane region" description="Helical" evidence="10">
    <location>
        <begin position="98"/>
        <end position="124"/>
    </location>
</feature>
<name>K1JRI3_9BURK</name>
<feature type="transmembrane region" description="Helical" evidence="10">
    <location>
        <begin position="49"/>
        <end position="77"/>
    </location>
</feature>
<evidence type="ECO:0000256" key="1">
    <source>
        <dbReference type="ARBA" id="ARBA00004429"/>
    </source>
</evidence>
<evidence type="ECO:0000256" key="10">
    <source>
        <dbReference type="SAM" id="Phobius"/>
    </source>
</evidence>
<accession>K1JRI3</accession>
<organism evidence="11 12">
    <name type="scientific">Sutterella wadsworthensis 2_1_59BFAA</name>
    <dbReference type="NCBI Taxonomy" id="742823"/>
    <lineage>
        <taxon>Bacteria</taxon>
        <taxon>Pseudomonadati</taxon>
        <taxon>Pseudomonadota</taxon>
        <taxon>Betaproteobacteria</taxon>
        <taxon>Burkholderiales</taxon>
        <taxon>Sutterellaceae</taxon>
        <taxon>Sutterella</taxon>
    </lineage>
</organism>
<comment type="caution">
    <text evidence="11">The sequence shown here is derived from an EMBL/GenBank/DDBJ whole genome shotgun (WGS) entry which is preliminary data.</text>
</comment>
<comment type="similarity">
    <text evidence="2">Belongs to the multi antimicrobial extrusion (MATE) (TC 2.A.66.1) family. MepA subfamily.</text>
</comment>
<evidence type="ECO:0000256" key="8">
    <source>
        <dbReference type="ARBA" id="ARBA00023136"/>
    </source>
</evidence>
<evidence type="ECO:0000313" key="11">
    <source>
        <dbReference type="EMBL" id="EKB30272.1"/>
    </source>
</evidence>
<reference evidence="11 12" key="1">
    <citation type="submission" date="2012-05" db="EMBL/GenBank/DDBJ databases">
        <title>The Genome Sequence of Sutterella wadsworthensis 2_1_59BFAA.</title>
        <authorList>
            <consortium name="The Broad Institute Genome Sequencing Platform"/>
            <person name="Earl A."/>
            <person name="Ward D."/>
            <person name="Feldgarden M."/>
            <person name="Gevers D."/>
            <person name="Daigneault M."/>
            <person name="Strauss J."/>
            <person name="Allen-Vercoe E."/>
            <person name="Walker B."/>
            <person name="Young S.K."/>
            <person name="Zeng Q."/>
            <person name="Gargeya S."/>
            <person name="Fitzgerald M."/>
            <person name="Haas B."/>
            <person name="Abouelleil A."/>
            <person name="Alvarado L."/>
            <person name="Arachchi H.M."/>
            <person name="Berlin A.M."/>
            <person name="Chapman S.B."/>
            <person name="Goldberg J."/>
            <person name="Griggs A."/>
            <person name="Gujja S."/>
            <person name="Hansen M."/>
            <person name="Howarth C."/>
            <person name="Imamovic A."/>
            <person name="Larimer J."/>
            <person name="McCowen C."/>
            <person name="Montmayeur A."/>
            <person name="Murphy C."/>
            <person name="Neiman D."/>
            <person name="Pearson M."/>
            <person name="Priest M."/>
            <person name="Roberts A."/>
            <person name="Saif S."/>
            <person name="Shea T."/>
            <person name="Sisk P."/>
            <person name="Sykes S."/>
            <person name="Wortman J."/>
            <person name="Nusbaum C."/>
            <person name="Birren B."/>
        </authorList>
    </citation>
    <scope>NUCLEOTIDE SEQUENCE [LARGE SCALE GENOMIC DNA]</scope>
    <source>
        <strain evidence="11 12">2_1_59BFAA</strain>
    </source>
</reference>
<dbReference type="InterPro" id="IPR048279">
    <property type="entry name" value="MdtK-like"/>
</dbReference>
<keyword evidence="4" id="KW-0813">Transport</keyword>
<keyword evidence="5" id="KW-1003">Cell membrane</keyword>
<evidence type="ECO:0000256" key="7">
    <source>
        <dbReference type="ARBA" id="ARBA00022989"/>
    </source>
</evidence>
<feature type="transmembrane region" description="Helical" evidence="10">
    <location>
        <begin position="178"/>
        <end position="199"/>
    </location>
</feature>
<feature type="transmembrane region" description="Helical" evidence="10">
    <location>
        <begin position="409"/>
        <end position="432"/>
    </location>
</feature>
<evidence type="ECO:0000256" key="3">
    <source>
        <dbReference type="ARBA" id="ARBA00022106"/>
    </source>
</evidence>
<evidence type="ECO:0000256" key="9">
    <source>
        <dbReference type="ARBA" id="ARBA00023251"/>
    </source>
</evidence>
<sequence length="464" mass="48030">MTAPASGDKAAKTRGELLTGPVFPMVVKFGVPTMVSMLTPAIYNLTGAYFVSTLGTTAVAALGIVFSLHMILAAVGIMTGQGCASQTSRLLGAGEYEAAGFIAGTGILLSVLGGVAIGVLGLLFDEPLLRVLGATPTIMPDAVRYAEVLLIGSPVVCASFTFNNLLRSEGLAVVGMRALLAGGILNLALTPAFILGLGFGIEGAAWAAVLSQAAGLLILVNHYRRKAGLLRIIPPTLERLRRLSPTILRNGMPSLLRNALAAVAASILNLTAGGFGDAAVAAMSIVGRVLMTVNAVMVGLGQGYQPVAGFNWGAGNYARVKKALVSTIVAGTAFTTAAAIPGFIFSESIVSVFAGGDPEVMETGTTAMRWAFAGFPFIAVSMIANMTYQVLGRPKAASFLSSLRQGWCFLPLILTLPGWFGLTGLCASQPLAEVLATLVSLRWIRAIVLEADDLTAKKNASRKV</sequence>
<keyword evidence="7 10" id="KW-1133">Transmembrane helix</keyword>
<dbReference type="InterPro" id="IPR045070">
    <property type="entry name" value="MATE_MepA-like"/>
</dbReference>
<dbReference type="STRING" id="742823.HMPREF9465_02098"/>
<dbReference type="OrthoDB" id="9811110at2"/>
<evidence type="ECO:0000256" key="5">
    <source>
        <dbReference type="ARBA" id="ARBA00022475"/>
    </source>
</evidence>
<dbReference type="InterPro" id="IPR002528">
    <property type="entry name" value="MATE_fam"/>
</dbReference>
<dbReference type="RefSeq" id="WP_005436859.1">
    <property type="nucleotide sequence ID" value="NZ_JH815520.1"/>
</dbReference>
<comment type="subcellular location">
    <subcellularLocation>
        <location evidence="1">Cell inner membrane</location>
        <topology evidence="1">Multi-pass membrane protein</topology>
    </subcellularLocation>
</comment>
<dbReference type="Proteomes" id="UP000005835">
    <property type="component" value="Unassembled WGS sequence"/>
</dbReference>
<evidence type="ECO:0000256" key="6">
    <source>
        <dbReference type="ARBA" id="ARBA00022692"/>
    </source>
</evidence>
<feature type="transmembrane region" description="Helical" evidence="10">
    <location>
        <begin position="366"/>
        <end position="388"/>
    </location>
</feature>
<keyword evidence="9" id="KW-0046">Antibiotic resistance</keyword>
<evidence type="ECO:0000256" key="2">
    <source>
        <dbReference type="ARBA" id="ARBA00008417"/>
    </source>
</evidence>
<keyword evidence="12" id="KW-1185">Reference proteome</keyword>
<proteinExistence type="inferred from homology"/>
<dbReference type="GO" id="GO:0046677">
    <property type="term" value="P:response to antibiotic"/>
    <property type="evidence" value="ECO:0007669"/>
    <property type="project" value="UniProtKB-KW"/>
</dbReference>
<feature type="transmembrane region" description="Helical" evidence="10">
    <location>
        <begin position="144"/>
        <end position="166"/>
    </location>
</feature>
<dbReference type="PANTHER" id="PTHR43823:SF3">
    <property type="entry name" value="MULTIDRUG EXPORT PROTEIN MEPA"/>
    <property type="match status" value="1"/>
</dbReference>